<reference evidence="3" key="1">
    <citation type="journal article" date="2019" name="Int. J. Syst. Evol. Microbiol.">
        <title>The Global Catalogue of Microorganisms (GCM) 10K type strain sequencing project: providing services to taxonomists for standard genome sequencing and annotation.</title>
        <authorList>
            <consortium name="The Broad Institute Genomics Platform"/>
            <consortium name="The Broad Institute Genome Sequencing Center for Infectious Disease"/>
            <person name="Wu L."/>
            <person name="Ma J."/>
        </authorList>
    </citation>
    <scope>NUCLEOTIDE SEQUENCE [LARGE SCALE GENOMIC DNA]</scope>
    <source>
        <strain evidence="3">KCTC 42953</strain>
    </source>
</reference>
<feature type="domain" description="Acetyl-CoA hydrolase/transferase C-terminal" evidence="1">
    <location>
        <begin position="435"/>
        <end position="598"/>
    </location>
</feature>
<dbReference type="Gene3D" id="3.30.750.70">
    <property type="entry name" value="4-hydroxybutyrate coenzyme like domains"/>
    <property type="match status" value="1"/>
</dbReference>
<dbReference type="InterPro" id="IPR046433">
    <property type="entry name" value="ActCoA_hydro"/>
</dbReference>
<proteinExistence type="predicted"/>
<comment type="caution">
    <text evidence="2">The sequence shown here is derived from an EMBL/GenBank/DDBJ whole genome shotgun (WGS) entry which is preliminary data.</text>
</comment>
<evidence type="ECO:0000313" key="2">
    <source>
        <dbReference type="EMBL" id="MFC3195711.1"/>
    </source>
</evidence>
<dbReference type="Gene3D" id="3.40.1080.10">
    <property type="entry name" value="Glutaconate Coenzyme A-transferase"/>
    <property type="match status" value="1"/>
</dbReference>
<evidence type="ECO:0000313" key="3">
    <source>
        <dbReference type="Proteomes" id="UP001595533"/>
    </source>
</evidence>
<dbReference type="PANTHER" id="PTHR21432">
    <property type="entry name" value="ACETYL-COA HYDROLASE-RELATED"/>
    <property type="match status" value="1"/>
</dbReference>
<dbReference type="Proteomes" id="UP001595533">
    <property type="component" value="Unassembled WGS sequence"/>
</dbReference>
<dbReference type="RefSeq" id="WP_157892976.1">
    <property type="nucleotide sequence ID" value="NZ_JBHRTS010000010.1"/>
</dbReference>
<organism evidence="2 3">
    <name type="scientific">Marinicella sediminis</name>
    <dbReference type="NCBI Taxonomy" id="1792834"/>
    <lineage>
        <taxon>Bacteria</taxon>
        <taxon>Pseudomonadati</taxon>
        <taxon>Pseudomonadota</taxon>
        <taxon>Gammaproteobacteria</taxon>
        <taxon>Lysobacterales</taxon>
        <taxon>Marinicellaceae</taxon>
        <taxon>Marinicella</taxon>
    </lineage>
</organism>
<dbReference type="Gene3D" id="3.40.1080.20">
    <property type="entry name" value="Acetyl-CoA hydrolase/transferase C-terminal domain"/>
    <property type="match status" value="1"/>
</dbReference>
<keyword evidence="2" id="KW-0378">Hydrolase</keyword>
<dbReference type="EMBL" id="JBHRTS010000010">
    <property type="protein sequence ID" value="MFC3195711.1"/>
    <property type="molecule type" value="Genomic_DNA"/>
</dbReference>
<dbReference type="InterPro" id="IPR038460">
    <property type="entry name" value="AcetylCoA_hyd_C_sf"/>
</dbReference>
<dbReference type="InterPro" id="IPR037171">
    <property type="entry name" value="NagB/RpiA_transferase-like"/>
</dbReference>
<dbReference type="Pfam" id="PF13336">
    <property type="entry name" value="AcetylCoA_hyd_C"/>
    <property type="match status" value="1"/>
</dbReference>
<name>A0ABV7JHZ8_9GAMM</name>
<accession>A0ABV7JHZ8</accession>
<protein>
    <submittedName>
        <fullName evidence="2">Acetyl-CoA hydrolase/transferase C-terminal domain-containing protein</fullName>
    </submittedName>
</protein>
<evidence type="ECO:0000259" key="1">
    <source>
        <dbReference type="Pfam" id="PF13336"/>
    </source>
</evidence>
<keyword evidence="3" id="KW-1185">Reference proteome</keyword>
<dbReference type="InterPro" id="IPR026888">
    <property type="entry name" value="AcetylCoA_hyd_C"/>
</dbReference>
<dbReference type="GO" id="GO:0016787">
    <property type="term" value="F:hydrolase activity"/>
    <property type="evidence" value="ECO:0007669"/>
    <property type="project" value="UniProtKB-KW"/>
</dbReference>
<dbReference type="PANTHER" id="PTHR21432:SF20">
    <property type="entry name" value="ACETYL-COA HYDROLASE"/>
    <property type="match status" value="1"/>
</dbReference>
<sequence length="718" mass="80888">MTVHSTQCSQAIDFITSQIGQNWIVGTPLGIGKPNQLINALYEHAKANNSVNLEIFTALSLEVPHGNSLLERRFLNNFGRRFFGNYPELGYLSDVKHSTVPDNITVREFYMQSGKSLRSRAAQQNYVSSNYTHVARDMVDRQVNVILQMIAVQRDEQGVRYSLSCNPDLTLDILRIAERKGQPKPLVLAMVNEELPFMGGQAEVGAEFFDWICDHPEHYFAPFATPAQPINVTDYSIGLLTSTLIEDGGTLQIGIGSLADALVYSTQMRHQNNTTYQDLLSHSGIIDRHHQLIETCGDTGTFRRGLYAASEMFVEGFAQLFESGILKRQVYPDAQLQQLINEDRFATRIGPGCLQQLLDHQVIDEVITRRTFERLQYLGILKPDLHFAPGVITDASGQTYSADLHNEENLAAIETHCLGTHLLHGAVLHAAFFMGSKRFYQWLHGLDEKQKPLFQMTPVSQINELYGGEALDRVQRIKARFVNTCMKVDVLGAAASDTLDDHQVVSGVGGQYNFVAMAHALEDSRSVLMLRSVHAGKKTVESNIVWKYTYCTIPRHLRDIVVTEYGIADLRGQTDETCIQRMICIADSRFQEGLRSQAVAQQKLSADWEVPQAYRHNTPEMVAQRLAHAQSQGYFPAYPFGEDFTTQEKTIIAALKWLKTHTRNKYAILTTLSKALWVRPSAQEQGHLEWMALHQPNSFKEKLSAKLLVLALRYTRTP</sequence>
<dbReference type="SUPFAM" id="SSF100950">
    <property type="entry name" value="NagB/RpiA/CoA transferase-like"/>
    <property type="match status" value="1"/>
</dbReference>
<gene>
    <name evidence="2" type="ORF">ACFODZ_15760</name>
</gene>